<dbReference type="InterPro" id="IPR000917">
    <property type="entry name" value="Sulfatase_N"/>
</dbReference>
<organism evidence="2">
    <name type="scientific">uncultured marine bacterium MedDCM-OCT-S04-C123</name>
    <dbReference type="NCBI Taxonomy" id="743051"/>
    <lineage>
        <taxon>Bacteria</taxon>
        <taxon>environmental samples</taxon>
    </lineage>
</organism>
<reference evidence="2" key="1">
    <citation type="journal article" date="2010" name="ISME J.">
        <title>Metagenome of the Mediterranean deep chlorophyll maximum studied by direct and fosmid library 454 pyrosequencing.</title>
        <authorList>
            <person name="Ghai R."/>
            <person name="Martin-Cuadrado A.B."/>
            <person name="Molto A.G."/>
            <person name="Heredia I.G."/>
            <person name="Cabrera R."/>
            <person name="Martin J."/>
            <person name="Verdu M."/>
            <person name="Deschamps P."/>
            <person name="Moreira D."/>
            <person name="Lopez-Garcia P."/>
            <person name="Mira A."/>
            <person name="Rodriguez-Valera F."/>
        </authorList>
    </citation>
    <scope>NUCLEOTIDE SEQUENCE</scope>
</reference>
<sequence>MLNHHKPSLRVLHVASVLSVLLICCVSGDAAESRKRPNILFAFADDWGRYASAYADADGPGTMNDVIHTPHFDRVAGEGVLFKNAFVTAPSCTPCRSSLLSGQYFFRTGLGAILQGARWDSNIPSYPLILKKAGYHIGETYKVWTPGSPVDAPYGAGKFGYQGAGTKFNQFSQNVTKMVSNGKSIEMAKEVLYDEVMGNFNDFLEDRPEDQPFCYWFGPTLVHRKWIKGSGKELWGIDPDKLKGKMPAFLPDVHEVRQDMADYFGEIQAFDAALGLMLEQLEEMGELDNTLVVVSGDHGAPGFPNGKCSLYDFGVGVPLAVRWEVKTRGAWWKISLI</sequence>
<dbReference type="InterPro" id="IPR052701">
    <property type="entry name" value="GAG_Ulvan_Degrading_Sulfatases"/>
</dbReference>
<dbReference type="PANTHER" id="PTHR43751:SF1">
    <property type="entry name" value="SULFATASE ATSG-RELATED"/>
    <property type="match status" value="1"/>
</dbReference>
<dbReference type="Gene3D" id="3.40.720.10">
    <property type="entry name" value="Alkaline Phosphatase, subunit A"/>
    <property type="match status" value="1"/>
</dbReference>
<dbReference type="Pfam" id="PF00884">
    <property type="entry name" value="Sulfatase"/>
    <property type="match status" value="1"/>
</dbReference>
<protein>
    <recommendedName>
        <fullName evidence="1">Sulfatase N-terminal domain-containing protein</fullName>
    </recommendedName>
</protein>
<accession>D6PCK3</accession>
<dbReference type="SUPFAM" id="SSF53649">
    <property type="entry name" value="Alkaline phosphatase-like"/>
    <property type="match status" value="1"/>
</dbReference>
<dbReference type="PANTHER" id="PTHR43751">
    <property type="entry name" value="SULFATASE"/>
    <property type="match status" value="1"/>
</dbReference>
<dbReference type="EMBL" id="GU942984">
    <property type="protein sequence ID" value="ADD93454.1"/>
    <property type="molecule type" value="Genomic_DNA"/>
</dbReference>
<dbReference type="AlphaFoldDB" id="D6PCK3"/>
<feature type="domain" description="Sulfatase N-terminal" evidence="1">
    <location>
        <begin position="37"/>
        <end position="324"/>
    </location>
</feature>
<dbReference type="InterPro" id="IPR017850">
    <property type="entry name" value="Alkaline_phosphatase_core_sf"/>
</dbReference>
<proteinExistence type="predicted"/>
<evidence type="ECO:0000259" key="1">
    <source>
        <dbReference type="Pfam" id="PF00884"/>
    </source>
</evidence>
<evidence type="ECO:0000313" key="2">
    <source>
        <dbReference type="EMBL" id="ADD93454.1"/>
    </source>
</evidence>
<name>D6PCK3_9BACT</name>